<dbReference type="AlphaFoldDB" id="A0A9W6TBA0"/>
<feature type="domain" description="Crinkler effector protein N-terminal" evidence="5">
    <location>
        <begin position="11"/>
        <end position="97"/>
    </location>
</feature>
<name>A0A9W6TBA0_9STRA</name>
<sequence>MAFRNVTFHILKCLLSEAGVFSVDIEYHTYVEALQEAIVNKKKHVNDRFQVDSATLTLYLARKKQDEKTTWLKSDFTLKPFLKRGKQDDKQYMKMPSSLVLDDDYFGEELGIVIITGSLKKG</sequence>
<dbReference type="Pfam" id="PF20147">
    <property type="entry name" value="Crinkler"/>
    <property type="match status" value="1"/>
</dbReference>
<evidence type="ECO:0000256" key="1">
    <source>
        <dbReference type="ARBA" id="ARBA00004340"/>
    </source>
</evidence>
<keyword evidence="3" id="KW-0964">Secreted</keyword>
<evidence type="ECO:0000313" key="7">
    <source>
        <dbReference type="Proteomes" id="UP001165083"/>
    </source>
</evidence>
<comment type="subcellular location">
    <subcellularLocation>
        <location evidence="1">Host cell</location>
    </subcellularLocation>
    <subcellularLocation>
        <location evidence="2">Secreted</location>
    </subcellularLocation>
</comment>
<comment type="caution">
    <text evidence="6">The sequence shown here is derived from an EMBL/GenBank/DDBJ whole genome shotgun (WGS) entry which is preliminary data.</text>
</comment>
<evidence type="ECO:0000259" key="5">
    <source>
        <dbReference type="Pfam" id="PF20147"/>
    </source>
</evidence>
<evidence type="ECO:0000256" key="4">
    <source>
        <dbReference type="SAM" id="SignalP"/>
    </source>
</evidence>
<dbReference type="InterPro" id="IPR045379">
    <property type="entry name" value="Crinkler_N"/>
</dbReference>
<proteinExistence type="predicted"/>
<accession>A0A9W6TBA0</accession>
<evidence type="ECO:0000313" key="6">
    <source>
        <dbReference type="EMBL" id="GMF09183.1"/>
    </source>
</evidence>
<reference evidence="6" key="1">
    <citation type="submission" date="2023-04" db="EMBL/GenBank/DDBJ databases">
        <title>Phytophthora lilii NBRC 32176.</title>
        <authorList>
            <person name="Ichikawa N."/>
            <person name="Sato H."/>
            <person name="Tonouchi N."/>
        </authorList>
    </citation>
    <scope>NUCLEOTIDE SEQUENCE</scope>
    <source>
        <strain evidence="6">NBRC 32176</strain>
    </source>
</reference>
<evidence type="ECO:0000256" key="3">
    <source>
        <dbReference type="ARBA" id="ARBA00022525"/>
    </source>
</evidence>
<evidence type="ECO:0000256" key="2">
    <source>
        <dbReference type="ARBA" id="ARBA00004613"/>
    </source>
</evidence>
<dbReference type="OrthoDB" id="165123at2759"/>
<dbReference type="GO" id="GO:0043657">
    <property type="term" value="C:host cell"/>
    <property type="evidence" value="ECO:0007669"/>
    <property type="project" value="UniProtKB-SubCell"/>
</dbReference>
<feature type="chain" id="PRO_5040717900" evidence="4">
    <location>
        <begin position="23"/>
        <end position="122"/>
    </location>
</feature>
<protein>
    <submittedName>
        <fullName evidence="6">Unnamed protein product</fullName>
    </submittedName>
</protein>
<keyword evidence="7" id="KW-1185">Reference proteome</keyword>
<dbReference type="GO" id="GO:0005576">
    <property type="term" value="C:extracellular region"/>
    <property type="evidence" value="ECO:0007669"/>
    <property type="project" value="UniProtKB-SubCell"/>
</dbReference>
<keyword evidence="4" id="KW-0732">Signal</keyword>
<dbReference type="EMBL" id="BSXW01000007">
    <property type="protein sequence ID" value="GMF09183.1"/>
    <property type="molecule type" value="Genomic_DNA"/>
</dbReference>
<feature type="signal peptide" evidence="4">
    <location>
        <begin position="1"/>
        <end position="22"/>
    </location>
</feature>
<gene>
    <name evidence="6" type="ORF">Plil01_000010700</name>
</gene>
<dbReference type="Proteomes" id="UP001165083">
    <property type="component" value="Unassembled WGS sequence"/>
</dbReference>
<organism evidence="6 7">
    <name type="scientific">Phytophthora lilii</name>
    <dbReference type="NCBI Taxonomy" id="2077276"/>
    <lineage>
        <taxon>Eukaryota</taxon>
        <taxon>Sar</taxon>
        <taxon>Stramenopiles</taxon>
        <taxon>Oomycota</taxon>
        <taxon>Peronosporomycetes</taxon>
        <taxon>Peronosporales</taxon>
        <taxon>Peronosporaceae</taxon>
        <taxon>Phytophthora</taxon>
    </lineage>
</organism>